<reference evidence="1 2" key="1">
    <citation type="submission" date="2019-07" db="EMBL/GenBank/DDBJ databases">
        <title>De Novo Assembly of kiwifruit Actinidia rufa.</title>
        <authorList>
            <person name="Sugita-Konishi S."/>
            <person name="Sato K."/>
            <person name="Mori E."/>
            <person name="Abe Y."/>
            <person name="Kisaki G."/>
            <person name="Hamano K."/>
            <person name="Suezawa K."/>
            <person name="Otani M."/>
            <person name="Fukuda T."/>
            <person name="Manabe T."/>
            <person name="Gomi K."/>
            <person name="Tabuchi M."/>
            <person name="Akimitsu K."/>
            <person name="Kataoka I."/>
        </authorList>
    </citation>
    <scope>NUCLEOTIDE SEQUENCE [LARGE SCALE GENOMIC DNA]</scope>
    <source>
        <strain evidence="2">cv. Fuchu</strain>
    </source>
</reference>
<dbReference type="AlphaFoldDB" id="A0A7J0H4D1"/>
<dbReference type="InterPro" id="IPR045850">
    <property type="entry name" value="TRM2_met"/>
</dbReference>
<dbReference type="GO" id="GO:0003723">
    <property type="term" value="F:RNA binding"/>
    <property type="evidence" value="ECO:0007669"/>
    <property type="project" value="TreeGrafter"/>
</dbReference>
<dbReference type="EMBL" id="BJWL01000026">
    <property type="protein sequence ID" value="GFZ17912.1"/>
    <property type="molecule type" value="Genomic_DNA"/>
</dbReference>
<dbReference type="OrthoDB" id="10250660at2759"/>
<dbReference type="Gene3D" id="3.40.50.150">
    <property type="entry name" value="Vaccinia Virus protein VP39"/>
    <property type="match status" value="1"/>
</dbReference>
<protein>
    <submittedName>
        <fullName evidence="1">Zinc finger (CCCH-type) family protein</fullName>
    </submittedName>
</protein>
<accession>A0A7J0H4D1</accession>
<dbReference type="InterPro" id="IPR029063">
    <property type="entry name" value="SAM-dependent_MTases_sf"/>
</dbReference>
<organism evidence="1 2">
    <name type="scientific">Actinidia rufa</name>
    <dbReference type="NCBI Taxonomy" id="165716"/>
    <lineage>
        <taxon>Eukaryota</taxon>
        <taxon>Viridiplantae</taxon>
        <taxon>Streptophyta</taxon>
        <taxon>Embryophyta</taxon>
        <taxon>Tracheophyta</taxon>
        <taxon>Spermatophyta</taxon>
        <taxon>Magnoliopsida</taxon>
        <taxon>eudicotyledons</taxon>
        <taxon>Gunneridae</taxon>
        <taxon>Pentapetalae</taxon>
        <taxon>asterids</taxon>
        <taxon>Ericales</taxon>
        <taxon>Actinidiaceae</taxon>
        <taxon>Actinidia</taxon>
    </lineage>
</organism>
<gene>
    <name evidence="1" type="ORF">Acr_26g0011810</name>
</gene>
<keyword evidence="2" id="KW-1185">Reference proteome</keyword>
<dbReference type="PANTHER" id="PTHR45904">
    <property type="entry name" value="TRNA (URACIL-5-)-METHYLTRANSFERASE"/>
    <property type="match status" value="1"/>
</dbReference>
<proteinExistence type="predicted"/>
<evidence type="ECO:0000313" key="1">
    <source>
        <dbReference type="EMBL" id="GFZ17912.1"/>
    </source>
</evidence>
<evidence type="ECO:0000313" key="2">
    <source>
        <dbReference type="Proteomes" id="UP000585474"/>
    </source>
</evidence>
<comment type="caution">
    <text evidence="1">The sequence shown here is derived from an EMBL/GenBank/DDBJ whole genome shotgun (WGS) entry which is preliminary data.</text>
</comment>
<sequence length="304" mass="33265">MDDDLTPVCSASKARSARDVVTPLAYMPYIDQLERKINNLMQTLKRLVREAHLDSFFSFVLSTKNACKACPNGVPLPEWILKSREIGGLPCVFEGILESPLVNGYCNKCEFSVGYSIQGKPTVGFMLGNFRLNNTGFWRQLTVSFTDNSYKSSAMTLLMQYLAFEKGELQARLLRLEILRLFKRNIMGFDDGLVNSEFEKMAQAFSVGASANSPSPLTALLVQDHKGISNVAPADAPLRSIPISKAGSHSGQETGSDGAEARINDYIGNLRFCISPTAFLQVNTLAANKLYSLAGDWAGLGPDS</sequence>
<dbReference type="PANTHER" id="PTHR45904:SF2">
    <property type="entry name" value="TRNA (URACIL-5-)-METHYLTRANSFERASE HOMOLOG A"/>
    <property type="match status" value="1"/>
</dbReference>
<dbReference type="Proteomes" id="UP000585474">
    <property type="component" value="Unassembled WGS sequence"/>
</dbReference>
<name>A0A7J0H4D1_9ERIC</name>
<dbReference type="Gene3D" id="2.40.50.1070">
    <property type="match status" value="1"/>
</dbReference>